<keyword evidence="1" id="KW-0677">Repeat</keyword>
<dbReference type="FunFam" id="2.120.10.30:FF:000108">
    <property type="entry name" value="NHL domain-containing protein"/>
    <property type="match status" value="1"/>
</dbReference>
<gene>
    <name evidence="2" type="ORF">HHK36_013031</name>
</gene>
<evidence type="ECO:0000313" key="2">
    <source>
        <dbReference type="EMBL" id="KAF8402079.1"/>
    </source>
</evidence>
<accession>A0A835DJA0</accession>
<dbReference type="PANTHER" id="PTHR46388">
    <property type="entry name" value="NHL REPEAT-CONTAINING PROTEIN 2"/>
    <property type="match status" value="1"/>
</dbReference>
<dbReference type="Gene3D" id="2.120.10.30">
    <property type="entry name" value="TolB, C-terminal domain"/>
    <property type="match status" value="1"/>
</dbReference>
<dbReference type="OrthoDB" id="273823at2759"/>
<evidence type="ECO:0000313" key="3">
    <source>
        <dbReference type="Proteomes" id="UP000655225"/>
    </source>
</evidence>
<dbReference type="SUPFAM" id="SSF63825">
    <property type="entry name" value="YWTD domain"/>
    <property type="match status" value="1"/>
</dbReference>
<dbReference type="EMBL" id="JABCRI010000008">
    <property type="protein sequence ID" value="KAF8402079.1"/>
    <property type="molecule type" value="Genomic_DNA"/>
</dbReference>
<organism evidence="2 3">
    <name type="scientific">Tetracentron sinense</name>
    <name type="common">Spur-leaf</name>
    <dbReference type="NCBI Taxonomy" id="13715"/>
    <lineage>
        <taxon>Eukaryota</taxon>
        <taxon>Viridiplantae</taxon>
        <taxon>Streptophyta</taxon>
        <taxon>Embryophyta</taxon>
        <taxon>Tracheophyta</taxon>
        <taxon>Spermatophyta</taxon>
        <taxon>Magnoliopsida</taxon>
        <taxon>Trochodendrales</taxon>
        <taxon>Trochodendraceae</taxon>
        <taxon>Tetracentron</taxon>
    </lineage>
</organism>
<keyword evidence="3" id="KW-1185">Reference proteome</keyword>
<reference evidence="2 3" key="1">
    <citation type="submission" date="2020-04" db="EMBL/GenBank/DDBJ databases">
        <title>Plant Genome Project.</title>
        <authorList>
            <person name="Zhang R.-G."/>
        </authorList>
    </citation>
    <scope>NUCLEOTIDE SEQUENCE [LARGE SCALE GENOMIC DNA]</scope>
    <source>
        <strain evidence="2">YNK0</strain>
        <tissue evidence="2">Leaf</tissue>
    </source>
</reference>
<dbReference type="PANTHER" id="PTHR46388:SF3">
    <property type="entry name" value="DUF1618 DOMAIN-CONTAINING PROTEIN"/>
    <property type="match status" value="1"/>
</dbReference>
<dbReference type="InterPro" id="IPR001258">
    <property type="entry name" value="NHL_repeat"/>
</dbReference>
<dbReference type="InterPro" id="IPR011042">
    <property type="entry name" value="6-blade_b-propeller_TolB-like"/>
</dbReference>
<dbReference type="Pfam" id="PF01436">
    <property type="entry name" value="NHL"/>
    <property type="match status" value="1"/>
</dbReference>
<evidence type="ECO:0008006" key="4">
    <source>
        <dbReference type="Google" id="ProtNLM"/>
    </source>
</evidence>
<proteinExistence type="predicted"/>
<name>A0A835DJA0_TETSI</name>
<dbReference type="Proteomes" id="UP000655225">
    <property type="component" value="Unassembled WGS sequence"/>
</dbReference>
<comment type="caution">
    <text evidence="2">The sequence shown here is derived from an EMBL/GenBank/DDBJ whole genome shotgun (WGS) entry which is preliminary data.</text>
</comment>
<dbReference type="OMA" id="GIWSWIT"/>
<sequence>MWEKINKSITERGNHAAYRFSTVSETSHESSPGVDLLTFFESTFDELEGPYHCWLNKHEESKDSFNRDGIFFVLVGAFFEDSSILGCDHVMVERVKFLQQRYPQVHFFGFQTGSSVCSVANQTRLVQTIMKEYITFPILLSNKNFSEMTNGAMYILFKGFRSPLLYHEKRADLGMINKELSIIWGQQSFDLRMQCVDLCVSFWQTGVIKEPHVCSPLRNLLLYFPGCISVDESGNRLFLSDNNHHRIIIFDGDGKILDCIGSSPGFEDGEFESAKLLRPAASFYNAAEDCLYFVDSENHAIRRANMERRIIETLYPARVTEKKSSSVWSWILDKLGMERESVPKYEEFNSESLVFPWHLIDSRNNDIFIINRRDDNGGGSGGGSASSGGCAGDNDDRIGDPNDCGCEQCFETLWVMDLAFGEIKEVVRGFPKIMEICEQMIIEKVSFLNRMPCNWLKQGVDPNYSLEGLPYVGLMSSLATFQQNMIFCDTVGQRVLKLGRESGVVSDFKLSNFGILGLPYWLPSPLERVFVGGDGFRGSHIDHLQCFSVLPGKCEIRVNIDIPEDTELAAPLQEGCIWRQARGSATEVLGSEGLAKSAEKVGVAQQWFDDLDNLVISASAPESAVLGDNRTPDQNLQDELHIECTLNTSPGTSEVIIYAVLYLKLNRTWNSCGDHQEKKAARIIEISNHERSGKLGRDGCIQLMLESSRDLGEVIFMKPLHLRIRLECLDHPKAENLKDMILTNSSIEVNVSLF</sequence>
<protein>
    <recommendedName>
        <fullName evidence="4">NHL domain-containing protein</fullName>
    </recommendedName>
</protein>
<evidence type="ECO:0000256" key="1">
    <source>
        <dbReference type="ARBA" id="ARBA00022737"/>
    </source>
</evidence>
<dbReference type="AlphaFoldDB" id="A0A835DJA0"/>